<name>A0A7G8LQN1_9CAUD</name>
<reference evidence="1 2" key="1">
    <citation type="submission" date="2020-07" db="EMBL/GenBank/DDBJ databases">
        <authorList>
            <person name="Herold A.D."/>
            <person name="Miller J.K."/>
            <person name="Mize A.J."/>
            <person name="Chia C.P."/>
            <person name="Gurney S.M.R."/>
            <person name="Garlena R.A."/>
            <person name="Russell D.A."/>
            <person name="Pope W.H."/>
            <person name="Jacobs-Sera D."/>
            <person name="Hatfull G.F."/>
        </authorList>
    </citation>
    <scope>NUCLEOTIDE SEQUENCE [LARGE SCALE GENOMIC DNA]</scope>
</reference>
<dbReference type="KEGG" id="vg:77939423"/>
<gene>
    <name evidence="1" type="primary">53</name>
    <name evidence="1" type="ORF">SEA_BIGCHUNGUS_53</name>
</gene>
<sequence>MEYTCPACEAQLGGHINAADPDNPKPPKDGDICVCSYCSTVVAFEKGEAAMLLGEDLRKVMTVPEVVRARLIVLLVVGDHLYGEGDE</sequence>
<dbReference type="EMBL" id="MT776810">
    <property type="protein sequence ID" value="QNJ59553.1"/>
    <property type="molecule type" value="Genomic_DNA"/>
</dbReference>
<proteinExistence type="predicted"/>
<organism evidence="1 2">
    <name type="scientific">Gordonia phage BigChungus</name>
    <dbReference type="NCBI Taxonomy" id="2762389"/>
    <lineage>
        <taxon>Viruses</taxon>
        <taxon>Duplodnaviria</taxon>
        <taxon>Heunggongvirae</taxon>
        <taxon>Uroviricota</taxon>
        <taxon>Caudoviricetes</taxon>
        <taxon>Ponsvirus</taxon>
        <taxon>Ponsvirus bigchungus</taxon>
    </lineage>
</organism>
<dbReference type="GeneID" id="77939423"/>
<evidence type="ECO:0000313" key="1">
    <source>
        <dbReference type="EMBL" id="QNJ59553.1"/>
    </source>
</evidence>
<keyword evidence="2" id="KW-1185">Reference proteome</keyword>
<dbReference type="Proteomes" id="UP000515870">
    <property type="component" value="Segment"/>
</dbReference>
<accession>A0A7G8LQN1</accession>
<dbReference type="RefSeq" id="YP_010663401.1">
    <property type="nucleotide sequence ID" value="NC_070896.1"/>
</dbReference>
<protein>
    <submittedName>
        <fullName evidence="1">Uncharacterized protein</fullName>
    </submittedName>
</protein>
<evidence type="ECO:0000313" key="2">
    <source>
        <dbReference type="Proteomes" id="UP000515870"/>
    </source>
</evidence>